<evidence type="ECO:0000313" key="10">
    <source>
        <dbReference type="Proteomes" id="UP000823561"/>
    </source>
</evidence>
<dbReference type="InterPro" id="IPR015527">
    <property type="entry name" value="Pept_C26_g-glut_hydrolase"/>
</dbReference>
<keyword evidence="4 8" id="KW-0732">Signal</keyword>
<feature type="active site" description="Nucleophile" evidence="6 7">
    <location>
        <position position="130"/>
    </location>
</feature>
<comment type="catalytic activity">
    <reaction evidence="7">
        <text>(6S)-5,6,7,8-tetrahydrofolyl-(gamma-L-Glu)(n) + (n-1) H2O = (6S)-5,6,7,8-tetrahydrofolate + (n-1) L-glutamate</text>
        <dbReference type="Rhea" id="RHEA:56784"/>
        <dbReference type="Rhea" id="RHEA-COMP:14738"/>
        <dbReference type="ChEBI" id="CHEBI:15377"/>
        <dbReference type="ChEBI" id="CHEBI:29985"/>
        <dbReference type="ChEBI" id="CHEBI:57453"/>
        <dbReference type="ChEBI" id="CHEBI:141005"/>
        <dbReference type="EC" id="3.4.19.9"/>
    </reaction>
</comment>
<evidence type="ECO:0000256" key="5">
    <source>
        <dbReference type="ARBA" id="ARBA00022801"/>
    </source>
</evidence>
<evidence type="ECO:0000256" key="3">
    <source>
        <dbReference type="ARBA" id="ARBA00022525"/>
    </source>
</evidence>
<protein>
    <recommendedName>
        <fullName evidence="7">folate gamma-glutamyl hydrolase</fullName>
        <ecNumber evidence="7">3.4.19.9</ecNumber>
    </recommendedName>
</protein>
<accession>A0AAV6G4P3</accession>
<keyword evidence="5 7" id="KW-0378">Hydrolase</keyword>
<feature type="chain" id="PRO_5043966731" description="folate gamma-glutamyl hydrolase" evidence="8">
    <location>
        <begin position="20"/>
        <end position="314"/>
    </location>
</feature>
<dbReference type="EC" id="3.4.19.9" evidence="7"/>
<evidence type="ECO:0000256" key="7">
    <source>
        <dbReference type="PROSITE-ProRule" id="PRU00607"/>
    </source>
</evidence>
<comment type="caution">
    <text evidence="9">The sequence shown here is derived from an EMBL/GenBank/DDBJ whole genome shotgun (WGS) entry which is preliminary data.</text>
</comment>
<dbReference type="GO" id="GO:0005773">
    <property type="term" value="C:vacuole"/>
    <property type="evidence" value="ECO:0007669"/>
    <property type="project" value="TreeGrafter"/>
</dbReference>
<gene>
    <name evidence="9" type="ORF">AALO_G00212840</name>
</gene>
<proteinExistence type="inferred from homology"/>
<evidence type="ECO:0000256" key="4">
    <source>
        <dbReference type="ARBA" id="ARBA00022729"/>
    </source>
</evidence>
<dbReference type="SUPFAM" id="SSF52317">
    <property type="entry name" value="Class I glutamine amidotransferase-like"/>
    <property type="match status" value="1"/>
</dbReference>
<dbReference type="InterPro" id="IPR029062">
    <property type="entry name" value="Class_I_gatase-like"/>
</dbReference>
<evidence type="ECO:0000256" key="1">
    <source>
        <dbReference type="ARBA" id="ARBA00004239"/>
    </source>
</evidence>
<dbReference type="AlphaFoldDB" id="A0AAV6G4P3"/>
<dbReference type="GO" id="GO:0034722">
    <property type="term" value="F:gamma-glutamyl-peptidase activity"/>
    <property type="evidence" value="ECO:0007669"/>
    <property type="project" value="UniProtKB-UniRule"/>
</dbReference>
<keyword evidence="3" id="KW-0964">Secreted</keyword>
<evidence type="ECO:0000256" key="2">
    <source>
        <dbReference type="ARBA" id="ARBA00011083"/>
    </source>
</evidence>
<feature type="active site" description="Proton donor" evidence="6">
    <location>
        <position position="240"/>
    </location>
</feature>
<dbReference type="PANTHER" id="PTHR11315:SF20">
    <property type="entry name" value="GAMMA-GLUTAMYL HYDROLASE"/>
    <property type="match status" value="1"/>
</dbReference>
<evidence type="ECO:0000313" key="9">
    <source>
        <dbReference type="EMBL" id="KAG5268460.1"/>
    </source>
</evidence>
<dbReference type="PROSITE" id="PS51273">
    <property type="entry name" value="GATASE_TYPE_1"/>
    <property type="match status" value="1"/>
</dbReference>
<feature type="active site" evidence="7">
    <location>
        <position position="240"/>
    </location>
</feature>
<comment type="subcellular location">
    <subcellularLocation>
        <location evidence="1">Secreted</location>
        <location evidence="1">Extracellular space</location>
    </subcellularLocation>
</comment>
<organism evidence="9 10">
    <name type="scientific">Alosa alosa</name>
    <name type="common">allis shad</name>
    <dbReference type="NCBI Taxonomy" id="278164"/>
    <lineage>
        <taxon>Eukaryota</taxon>
        <taxon>Metazoa</taxon>
        <taxon>Chordata</taxon>
        <taxon>Craniata</taxon>
        <taxon>Vertebrata</taxon>
        <taxon>Euteleostomi</taxon>
        <taxon>Actinopterygii</taxon>
        <taxon>Neopterygii</taxon>
        <taxon>Teleostei</taxon>
        <taxon>Clupei</taxon>
        <taxon>Clupeiformes</taxon>
        <taxon>Clupeoidei</taxon>
        <taxon>Clupeidae</taxon>
        <taxon>Alosa</taxon>
    </lineage>
</organism>
<dbReference type="Gene3D" id="3.40.50.880">
    <property type="match status" value="1"/>
</dbReference>
<dbReference type="PANTHER" id="PTHR11315">
    <property type="entry name" value="PROTEASE FAMILY C26 GAMMA-GLUTAMYL HYDROLASE"/>
    <property type="match status" value="1"/>
</dbReference>
<dbReference type="GO" id="GO:0005576">
    <property type="term" value="C:extracellular region"/>
    <property type="evidence" value="ECO:0007669"/>
    <property type="project" value="UniProtKB-SubCell"/>
</dbReference>
<feature type="signal peptide" evidence="8">
    <location>
        <begin position="1"/>
        <end position="19"/>
    </location>
</feature>
<keyword evidence="10" id="KW-1185">Reference proteome</keyword>
<reference evidence="9" key="1">
    <citation type="submission" date="2020-10" db="EMBL/GenBank/DDBJ databases">
        <title>Chromosome-scale genome assembly of the Allis shad, Alosa alosa.</title>
        <authorList>
            <person name="Margot Z."/>
            <person name="Christophe K."/>
            <person name="Cabau C."/>
            <person name="Louis A."/>
            <person name="Berthelot C."/>
            <person name="Parey E."/>
            <person name="Roest Crollius H."/>
            <person name="Montfort J."/>
            <person name="Robinson-Rechavi M."/>
            <person name="Bucao C."/>
            <person name="Bouchez O."/>
            <person name="Gislard M."/>
            <person name="Lluch J."/>
            <person name="Milhes M."/>
            <person name="Lampietro C."/>
            <person name="Lopez Roques C."/>
            <person name="Donnadieu C."/>
            <person name="Braasch I."/>
            <person name="Desvignes T."/>
            <person name="Postlethwait J."/>
            <person name="Bobe J."/>
            <person name="Guiguen Y."/>
        </authorList>
    </citation>
    <scope>NUCLEOTIDE SEQUENCE</scope>
    <source>
        <strain evidence="9">M-15738</strain>
        <tissue evidence="9">Blood</tissue>
    </source>
</reference>
<sequence length="314" mass="35784">MRVLSLACLLSTLCGIHEAVVPQNDKRRNDRPIIGILAQELKYPELKRNSYIAASYVKTLEAAGARVVPVMINRPEEEYSQLFHSINGILFPGGAANLLTSGYAKAAHIFYKLALEANSRGDYFPVWGTCLGFEQLLVITSGEKLLCRTNTRGVSLPLDFKQDATQSRLFKDFPPEVMTALATENITVNFHKWSISMENFTKSEELRNFYKILSTNTDGNIEFISTMEAYHFPVYGTQWHPEKNAFEWSRKYYPHTQSAIKTTFYMADFFVNEAKKNSHSFANEEEAVKHLIYNHNPVFSGASGSSFQQMYYFE</sequence>
<dbReference type="InterPro" id="IPR011697">
    <property type="entry name" value="Peptidase_C26"/>
</dbReference>
<name>A0AAV6G4P3_9TELE</name>
<dbReference type="EMBL" id="JADWDJ010000016">
    <property type="protein sequence ID" value="KAG5268460.1"/>
    <property type="molecule type" value="Genomic_DNA"/>
</dbReference>
<dbReference type="Pfam" id="PF07722">
    <property type="entry name" value="Peptidase_C26"/>
    <property type="match status" value="1"/>
</dbReference>
<evidence type="ECO:0000256" key="6">
    <source>
        <dbReference type="PIRSR" id="PIRSR615527-1"/>
    </source>
</evidence>
<dbReference type="FunFam" id="3.40.50.880:FF:000024">
    <property type="entry name" value="Folate gamma-glutamyl hydrolase"/>
    <property type="match status" value="1"/>
</dbReference>
<dbReference type="GO" id="GO:0046900">
    <property type="term" value="P:tetrahydrofolylpolyglutamate metabolic process"/>
    <property type="evidence" value="ECO:0007669"/>
    <property type="project" value="TreeGrafter"/>
</dbReference>
<evidence type="ECO:0000256" key="8">
    <source>
        <dbReference type="SAM" id="SignalP"/>
    </source>
</evidence>
<dbReference type="PROSITE" id="PS51275">
    <property type="entry name" value="PEPTIDASE_C26_GGH"/>
    <property type="match status" value="1"/>
</dbReference>
<dbReference type="Proteomes" id="UP000823561">
    <property type="component" value="Chromosome 16"/>
</dbReference>
<comment type="similarity">
    <text evidence="2">Belongs to the peptidase C26 family.</text>
</comment>